<dbReference type="InterPro" id="IPR012312">
    <property type="entry name" value="Hemerythrin-like"/>
</dbReference>
<dbReference type="STRING" id="1348657.M622_12760"/>
<feature type="domain" description="Hemerythrin-like" evidence="1">
    <location>
        <begin position="12"/>
        <end position="142"/>
    </location>
</feature>
<dbReference type="Proteomes" id="UP000015455">
    <property type="component" value="Unassembled WGS sequence"/>
</dbReference>
<comment type="caution">
    <text evidence="2">The sequence shown here is derived from an EMBL/GenBank/DDBJ whole genome shotgun (WGS) entry which is preliminary data.</text>
</comment>
<name>S9ZP45_9RHOO</name>
<evidence type="ECO:0000259" key="1">
    <source>
        <dbReference type="Pfam" id="PF01814"/>
    </source>
</evidence>
<dbReference type="Pfam" id="PF01814">
    <property type="entry name" value="Hemerythrin"/>
    <property type="match status" value="1"/>
</dbReference>
<dbReference type="AlphaFoldDB" id="S9ZP45"/>
<organism evidence="2 3">
    <name type="scientific">Thauera terpenica 58Eu</name>
    <dbReference type="NCBI Taxonomy" id="1348657"/>
    <lineage>
        <taxon>Bacteria</taxon>
        <taxon>Pseudomonadati</taxon>
        <taxon>Pseudomonadota</taxon>
        <taxon>Betaproteobacteria</taxon>
        <taxon>Rhodocyclales</taxon>
        <taxon>Zoogloeaceae</taxon>
        <taxon>Thauera</taxon>
    </lineage>
</organism>
<keyword evidence="3" id="KW-1185">Reference proteome</keyword>
<dbReference type="Gene3D" id="1.20.120.520">
    <property type="entry name" value="nmb1532 protein domain like"/>
    <property type="match status" value="1"/>
</dbReference>
<evidence type="ECO:0000313" key="2">
    <source>
        <dbReference type="EMBL" id="EPZ16421.1"/>
    </source>
</evidence>
<dbReference type="EMBL" id="ATJV01000045">
    <property type="protein sequence ID" value="EPZ16421.1"/>
    <property type="molecule type" value="Genomic_DNA"/>
</dbReference>
<dbReference type="eggNOG" id="COG3945">
    <property type="taxonomic scope" value="Bacteria"/>
</dbReference>
<evidence type="ECO:0000313" key="3">
    <source>
        <dbReference type="Proteomes" id="UP000015455"/>
    </source>
</evidence>
<reference evidence="2 3" key="1">
    <citation type="submission" date="2013-06" db="EMBL/GenBank/DDBJ databases">
        <title>Draft genome sequence of Thauera terpenica.</title>
        <authorList>
            <person name="Liu B."/>
            <person name="Frostegard A.H."/>
            <person name="Shapleigh J.P."/>
        </authorList>
    </citation>
    <scope>NUCLEOTIDE SEQUENCE [LARGE SCALE GENOMIC DNA]</scope>
    <source>
        <strain evidence="2 3">58Eu</strain>
    </source>
</reference>
<accession>S9ZP45</accession>
<protein>
    <recommendedName>
        <fullName evidence="1">Hemerythrin-like domain-containing protein</fullName>
    </recommendedName>
</protein>
<dbReference type="PATRIC" id="fig|1348657.5.peg.1092"/>
<sequence length="173" mass="19473">MDSAPIGSFSGCHSGIIEHMDTFARLPALMKPAEEARSIAASMQQFFRDIVLTHHQEEERELFTAVMASAAHGEELELVRAIVTRLTSEHRELERCWASLEPQMKKVARGELVKVDTQAIEQLTAGYKAHADYEEQEFLPLAERILGRNANHMAALGMSLHMRRSSKRVVGYI</sequence>
<proteinExistence type="predicted"/>
<gene>
    <name evidence="2" type="ORF">M622_12760</name>
</gene>